<organism evidence="2 3">
    <name type="scientific">Anaerorhabdus furcosa</name>
    <dbReference type="NCBI Taxonomy" id="118967"/>
    <lineage>
        <taxon>Bacteria</taxon>
        <taxon>Bacillati</taxon>
        <taxon>Bacillota</taxon>
        <taxon>Erysipelotrichia</taxon>
        <taxon>Erysipelotrichales</taxon>
        <taxon>Erysipelotrichaceae</taxon>
        <taxon>Anaerorhabdus</taxon>
    </lineage>
</organism>
<dbReference type="EMBL" id="FUWY01000001">
    <property type="protein sequence ID" value="SJZ38528.1"/>
    <property type="molecule type" value="Genomic_DNA"/>
</dbReference>
<keyword evidence="3" id="KW-1185">Reference proteome</keyword>
<dbReference type="RefSeq" id="WP_159443685.1">
    <property type="nucleotide sequence ID" value="NZ_FUWY01000001.1"/>
</dbReference>
<protein>
    <submittedName>
        <fullName evidence="2">Uncharacterized protein</fullName>
    </submittedName>
</protein>
<keyword evidence="1" id="KW-1133">Transmembrane helix</keyword>
<gene>
    <name evidence="2" type="ORF">SAMN02745191_0384</name>
</gene>
<evidence type="ECO:0000313" key="2">
    <source>
        <dbReference type="EMBL" id="SJZ38528.1"/>
    </source>
</evidence>
<feature type="transmembrane region" description="Helical" evidence="1">
    <location>
        <begin position="29"/>
        <end position="46"/>
    </location>
</feature>
<dbReference type="STRING" id="118967.SAMN02745191_0384"/>
<evidence type="ECO:0000256" key="1">
    <source>
        <dbReference type="SAM" id="Phobius"/>
    </source>
</evidence>
<proteinExistence type="predicted"/>
<reference evidence="3" key="1">
    <citation type="submission" date="2017-02" db="EMBL/GenBank/DDBJ databases">
        <authorList>
            <person name="Varghese N."/>
            <person name="Submissions S."/>
        </authorList>
    </citation>
    <scope>NUCLEOTIDE SEQUENCE [LARGE SCALE GENOMIC DNA]</scope>
    <source>
        <strain evidence="3">ATCC 25662</strain>
    </source>
</reference>
<keyword evidence="1" id="KW-0472">Membrane</keyword>
<evidence type="ECO:0000313" key="3">
    <source>
        <dbReference type="Proteomes" id="UP000243297"/>
    </source>
</evidence>
<name>A0A1T4K7V5_9FIRM</name>
<dbReference type="Proteomes" id="UP000243297">
    <property type="component" value="Unassembled WGS sequence"/>
</dbReference>
<dbReference type="AlphaFoldDB" id="A0A1T4K7V5"/>
<accession>A0A1T4K7V5</accession>
<sequence length="57" mass="6408">MEKWGLAVCTLGLLLITLSATTTPVNLMMIFSGLFYVVVGIGMVIYKNRKMKKERRA</sequence>
<keyword evidence="1" id="KW-0812">Transmembrane</keyword>